<feature type="signal peptide" evidence="1">
    <location>
        <begin position="1"/>
        <end position="20"/>
    </location>
</feature>
<dbReference type="PANTHER" id="PTHR21666:SF285">
    <property type="entry name" value="M23 FAMILY METALLOPEPTIDASE"/>
    <property type="match status" value="1"/>
</dbReference>
<comment type="caution">
    <text evidence="3">The sequence shown here is derived from an EMBL/GenBank/DDBJ whole genome shotgun (WGS) entry which is preliminary data.</text>
</comment>
<dbReference type="EMBL" id="BKCL01000004">
    <property type="protein sequence ID" value="GEQ97979.1"/>
    <property type="molecule type" value="Genomic_DNA"/>
</dbReference>
<accession>A0A5A7MSX6</accession>
<evidence type="ECO:0000313" key="4">
    <source>
        <dbReference type="Proteomes" id="UP000322084"/>
    </source>
</evidence>
<keyword evidence="3" id="KW-0482">Metalloprotease</keyword>
<dbReference type="Pfam" id="PF01551">
    <property type="entry name" value="Peptidase_M23"/>
    <property type="match status" value="1"/>
</dbReference>
<dbReference type="GO" id="GO:0006508">
    <property type="term" value="P:proteolysis"/>
    <property type="evidence" value="ECO:0007669"/>
    <property type="project" value="UniProtKB-KW"/>
</dbReference>
<dbReference type="CDD" id="cd12797">
    <property type="entry name" value="M23_peptidase"/>
    <property type="match status" value="1"/>
</dbReference>
<dbReference type="GO" id="GO:0004222">
    <property type="term" value="F:metalloendopeptidase activity"/>
    <property type="evidence" value="ECO:0007669"/>
    <property type="project" value="TreeGrafter"/>
</dbReference>
<dbReference type="InterPro" id="IPR011055">
    <property type="entry name" value="Dup_hybrid_motif"/>
</dbReference>
<gene>
    <name evidence="3" type="ORF">JCM17844_16160</name>
</gene>
<dbReference type="FunFam" id="2.70.70.10:FF:000019">
    <property type="entry name" value="M23 family peptidase"/>
    <property type="match status" value="1"/>
</dbReference>
<dbReference type="RefSeq" id="WP_150000354.1">
    <property type="nucleotide sequence ID" value="NZ_BKCL01000004.1"/>
</dbReference>
<proteinExistence type="predicted"/>
<evidence type="ECO:0000313" key="3">
    <source>
        <dbReference type="EMBL" id="GEQ97979.1"/>
    </source>
</evidence>
<protein>
    <submittedName>
        <fullName evidence="3">Periplasmic metalloprotease M23B family protein</fullName>
    </submittedName>
</protein>
<dbReference type="AlphaFoldDB" id="A0A5A7MSX6"/>
<feature type="chain" id="PRO_5022870100" evidence="1">
    <location>
        <begin position="21"/>
        <end position="274"/>
    </location>
</feature>
<sequence length="274" mass="29514">MRQFLGLLVCLVAFAPALQAAELKGRLAQGGLVFGLAAPGSSVRLNDKPVMVAADGRFVIGFGRDAPLEQRLETIAPDGTPQVQMLQLEDRTFKIERVDGLPPKTVTPPPEYYDRRKRETAMVRKARGEISEQLFWEDGFRLPAEGRISGVYGSQRILNGKPRSPHYGLDVAAPKGTPVLAPASGIVRLAEPDFLLEGGILIIDHGFGVSSTLMHLQSLDVAVGDHVEQGQKVASLGATGRASGPHVDWRINWFDVRVDPALVLEEAADVAGAP</sequence>
<dbReference type="Gene3D" id="2.70.70.10">
    <property type="entry name" value="Glucose Permease (Domain IIA)"/>
    <property type="match status" value="1"/>
</dbReference>
<keyword evidence="1" id="KW-0732">Signal</keyword>
<evidence type="ECO:0000259" key="2">
    <source>
        <dbReference type="Pfam" id="PF01551"/>
    </source>
</evidence>
<dbReference type="SUPFAM" id="SSF51261">
    <property type="entry name" value="Duplicated hybrid motif"/>
    <property type="match status" value="1"/>
</dbReference>
<dbReference type="PANTHER" id="PTHR21666">
    <property type="entry name" value="PEPTIDASE-RELATED"/>
    <property type="match status" value="1"/>
</dbReference>
<keyword evidence="3" id="KW-0378">Hydrolase</keyword>
<evidence type="ECO:0000256" key="1">
    <source>
        <dbReference type="SAM" id="SignalP"/>
    </source>
</evidence>
<dbReference type="InterPro" id="IPR016047">
    <property type="entry name" value="M23ase_b-sheet_dom"/>
</dbReference>
<organism evidence="3 4">
    <name type="scientific">Iodidimonas gelatinilytica</name>
    <dbReference type="NCBI Taxonomy" id="1236966"/>
    <lineage>
        <taxon>Bacteria</taxon>
        <taxon>Pseudomonadati</taxon>
        <taxon>Pseudomonadota</taxon>
        <taxon>Alphaproteobacteria</taxon>
        <taxon>Iodidimonadales</taxon>
        <taxon>Iodidimonadaceae</taxon>
        <taxon>Iodidimonas</taxon>
    </lineage>
</organism>
<name>A0A5A7MSX6_9PROT</name>
<keyword evidence="3" id="KW-0645">Protease</keyword>
<feature type="domain" description="M23ase beta-sheet core" evidence="2">
    <location>
        <begin position="165"/>
        <end position="260"/>
    </location>
</feature>
<dbReference type="Proteomes" id="UP000322084">
    <property type="component" value="Unassembled WGS sequence"/>
</dbReference>
<reference evidence="3 4" key="1">
    <citation type="submission" date="2019-09" db="EMBL/GenBank/DDBJ databases">
        <title>NBRP : Genome information of microbial organism related human and environment.</title>
        <authorList>
            <person name="Hattori M."/>
            <person name="Oshima K."/>
            <person name="Inaba H."/>
            <person name="Suda W."/>
            <person name="Sakamoto M."/>
            <person name="Iino T."/>
            <person name="Kitahara M."/>
            <person name="Oshida Y."/>
            <person name="Iida T."/>
            <person name="Kudo T."/>
            <person name="Itoh T."/>
            <person name="Ohkuma M."/>
        </authorList>
    </citation>
    <scope>NUCLEOTIDE SEQUENCE [LARGE SCALE GENOMIC DNA]</scope>
    <source>
        <strain evidence="3 4">Hi-2</strain>
    </source>
</reference>
<dbReference type="InterPro" id="IPR050570">
    <property type="entry name" value="Cell_wall_metabolism_enzyme"/>
</dbReference>